<dbReference type="RefSeq" id="WP_238185059.1">
    <property type="nucleotide sequence ID" value="NZ_BPRB01000319.1"/>
</dbReference>
<dbReference type="PANTHER" id="PTHR12526:SF636">
    <property type="entry name" value="BLL3647 PROTEIN"/>
    <property type="match status" value="1"/>
</dbReference>
<dbReference type="Pfam" id="PF13439">
    <property type="entry name" value="Glyco_transf_4"/>
    <property type="match status" value="1"/>
</dbReference>
<dbReference type="Gene3D" id="3.40.50.2000">
    <property type="entry name" value="Glycogen Phosphorylase B"/>
    <property type="match status" value="2"/>
</dbReference>
<sequence>MVQPVSPFEAGKPCRILHVFRAPVGGLFRHVVDLARLQAAAGHAVGIVCDANTGGARAEQALAELGPCLGLGVTRIPMRRNPHLSDLSVLRRVAARADAVEADVLHGHGAKGGVYARLAPVRAAGRPMIRAYTPHGGSYNYKPGTLLHRLYMSAEGVLARRTDVFLFESEYVAGRHRAYVGGRAGLARIVHNGIGEAEFAPLTPAADPFDLVYVGELREAKGLPVLLEALARLRAGGRSVRLLMVGSGPDEAVLQATADGLGLQGAVAFEPAQPIRPVLARGRIMVVPSFAESLPYVVLEAAAAAQPLVATNVGGIPEIFGAAAGDLVPARDAVALQHAIARVLDEAPEIRRARFQALSDSVRQRFSMERMGADVLSGYAAAFRARLAHKPAPGAGAPVAETA</sequence>
<gene>
    <name evidence="2" type="primary">mshA_21</name>
    <name evidence="2" type="ORF">MPOCJGCO_4560</name>
</gene>
<dbReference type="PANTHER" id="PTHR12526">
    <property type="entry name" value="GLYCOSYLTRANSFERASE"/>
    <property type="match status" value="1"/>
</dbReference>
<dbReference type="InterPro" id="IPR028098">
    <property type="entry name" value="Glyco_trans_4-like_N"/>
</dbReference>
<keyword evidence="3" id="KW-1185">Reference proteome</keyword>
<feature type="domain" description="Glycosyltransferase subfamily 4-like N-terminal" evidence="1">
    <location>
        <begin position="24"/>
        <end position="194"/>
    </location>
</feature>
<dbReference type="Proteomes" id="UP001055057">
    <property type="component" value="Unassembled WGS sequence"/>
</dbReference>
<comment type="caution">
    <text evidence="2">The sequence shown here is derived from an EMBL/GenBank/DDBJ whole genome shotgun (WGS) entry which is preliminary data.</text>
</comment>
<reference evidence="2" key="2">
    <citation type="submission" date="2021-08" db="EMBL/GenBank/DDBJ databases">
        <authorList>
            <person name="Tani A."/>
            <person name="Ola A."/>
            <person name="Ogura Y."/>
            <person name="Katsura K."/>
            <person name="Hayashi T."/>
        </authorList>
    </citation>
    <scope>NUCLEOTIDE SEQUENCE</scope>
    <source>
        <strain evidence="2">DSM 23632</strain>
    </source>
</reference>
<evidence type="ECO:0000259" key="1">
    <source>
        <dbReference type="Pfam" id="PF13439"/>
    </source>
</evidence>
<dbReference type="SUPFAM" id="SSF53756">
    <property type="entry name" value="UDP-Glycosyltransferase/glycogen phosphorylase"/>
    <property type="match status" value="1"/>
</dbReference>
<reference evidence="2" key="1">
    <citation type="journal article" date="2021" name="Front. Microbiol.">
        <title>Comprehensive Comparative Genomics and Phenotyping of Methylobacterium Species.</title>
        <authorList>
            <person name="Alessa O."/>
            <person name="Ogura Y."/>
            <person name="Fujitani Y."/>
            <person name="Takami H."/>
            <person name="Hayashi T."/>
            <person name="Sahin N."/>
            <person name="Tani A."/>
        </authorList>
    </citation>
    <scope>NUCLEOTIDE SEQUENCE</scope>
    <source>
        <strain evidence="2">DSM 23632</strain>
    </source>
</reference>
<dbReference type="CDD" id="cd03801">
    <property type="entry name" value="GT4_PimA-like"/>
    <property type="match status" value="1"/>
</dbReference>
<organism evidence="2 3">
    <name type="scientific">Methylobacterium trifolii</name>
    <dbReference type="NCBI Taxonomy" id="1003092"/>
    <lineage>
        <taxon>Bacteria</taxon>
        <taxon>Pseudomonadati</taxon>
        <taxon>Pseudomonadota</taxon>
        <taxon>Alphaproteobacteria</taxon>
        <taxon>Hyphomicrobiales</taxon>
        <taxon>Methylobacteriaceae</taxon>
        <taxon>Methylobacterium</taxon>
    </lineage>
</organism>
<name>A0ABQ4U6D5_9HYPH</name>
<evidence type="ECO:0000313" key="2">
    <source>
        <dbReference type="EMBL" id="GJE62427.1"/>
    </source>
</evidence>
<evidence type="ECO:0000313" key="3">
    <source>
        <dbReference type="Proteomes" id="UP001055057"/>
    </source>
</evidence>
<dbReference type="EMBL" id="BPRB01000319">
    <property type="protein sequence ID" value="GJE62427.1"/>
    <property type="molecule type" value="Genomic_DNA"/>
</dbReference>
<dbReference type="Pfam" id="PF13692">
    <property type="entry name" value="Glyco_trans_1_4"/>
    <property type="match status" value="1"/>
</dbReference>
<accession>A0ABQ4U6D5</accession>
<protein>
    <submittedName>
        <fullName evidence="2">D-inositol-3-phosphate glycosyltransferase</fullName>
    </submittedName>
</protein>
<proteinExistence type="predicted"/>